<dbReference type="Proteomes" id="UP000660262">
    <property type="component" value="Unassembled WGS sequence"/>
</dbReference>
<reference evidence="2" key="1">
    <citation type="submission" date="2020-10" db="EMBL/GenBank/DDBJ databases">
        <title>Unveiling of a novel bifunctional photoreceptor, Dualchrome1, isolated from a cosmopolitan green alga.</title>
        <authorList>
            <person name="Suzuki S."/>
            <person name="Kawachi M."/>
        </authorList>
    </citation>
    <scope>NUCLEOTIDE SEQUENCE</scope>
    <source>
        <strain evidence="2">NIES 2893</strain>
    </source>
</reference>
<gene>
    <name evidence="2" type="ORF">PPROV_000849800</name>
</gene>
<dbReference type="PANTHER" id="PTHR35716">
    <property type="entry name" value="OS05G0574700 PROTEIN-RELATED"/>
    <property type="match status" value="1"/>
</dbReference>
<comment type="caution">
    <text evidence="2">The sequence shown here is derived from an EMBL/GenBank/DDBJ whole genome shotgun (WGS) entry which is preliminary data.</text>
</comment>
<dbReference type="EMBL" id="BNJQ01000026">
    <property type="protein sequence ID" value="GHP09763.1"/>
    <property type="molecule type" value="Genomic_DNA"/>
</dbReference>
<proteinExistence type="predicted"/>
<organism evidence="2 3">
    <name type="scientific">Pycnococcus provasolii</name>
    <dbReference type="NCBI Taxonomy" id="41880"/>
    <lineage>
        <taxon>Eukaryota</taxon>
        <taxon>Viridiplantae</taxon>
        <taxon>Chlorophyta</taxon>
        <taxon>Pseudoscourfieldiophyceae</taxon>
        <taxon>Pseudoscourfieldiales</taxon>
        <taxon>Pycnococcaceae</taxon>
        <taxon>Pycnococcus</taxon>
    </lineage>
</organism>
<dbReference type="OrthoDB" id="541118at2759"/>
<dbReference type="Pfam" id="PF16156">
    <property type="entry name" value="DUF4864"/>
    <property type="match status" value="1"/>
</dbReference>
<feature type="region of interest" description="Disordered" evidence="1">
    <location>
        <begin position="194"/>
        <end position="214"/>
    </location>
</feature>
<evidence type="ECO:0000313" key="3">
    <source>
        <dbReference type="Proteomes" id="UP000660262"/>
    </source>
</evidence>
<name>A0A830HSW8_9CHLO</name>
<evidence type="ECO:0000256" key="1">
    <source>
        <dbReference type="SAM" id="MobiDB-lite"/>
    </source>
</evidence>
<dbReference type="PANTHER" id="PTHR35716:SF6">
    <property type="entry name" value="DUF4864 DOMAIN-CONTAINING PROTEIN"/>
    <property type="match status" value="1"/>
</dbReference>
<evidence type="ECO:0000313" key="2">
    <source>
        <dbReference type="EMBL" id="GHP09763.1"/>
    </source>
</evidence>
<dbReference type="AlphaFoldDB" id="A0A830HSW8"/>
<accession>A0A830HSW8</accession>
<dbReference type="InterPro" id="IPR032347">
    <property type="entry name" value="DUF4864"/>
</dbReference>
<protein>
    <submittedName>
        <fullName evidence="2">Uncharacterized protein</fullName>
    </submittedName>
</protein>
<sequence>MLFYGTPSQSRVLSSMAIGDMTCVQRLFVEGASGEEAILTFQCIKEERLAAIYRGGGIIEEFVVENVTGEPVGEAPEQPDKRNPPEAVVSAQLRALEARDVGRVFAFASPENRAVTGPVDRFATMLSAPPYDVLMGAQELRVVRSAQLSREKFLAVVEARGTRSGDDASTPALNRAFVWSVELQVESGLWLTSGVMPAQPPPPPEGTNIPMFDL</sequence>
<keyword evidence="3" id="KW-1185">Reference proteome</keyword>